<sequence length="757" mass="82393">MSTSSPEDATTSEPSPPGPAATTTTSTASAGSSSAAAAHEPLACVSCRSRKLKCDRQKPVCARCVRAGAECVYPESRRKPAFKRRNVRELEERLAQVEGLLKTVGKQRAGQSGQSDGAWTEDSSPGGAFVGGGGGESSRFDRPRASPTEGVFPWIPPSPTENPPPPQHGELLGLGQFETLPPFEMIEELHQLFFETQQHFLPIIHPGNYLRSFHSPPHMRPPLCLQYAIWTVASNGHPKYGSYHDALYRRARQYLDSDELKDHGEHFITIGHSQAWALVATDEARCLLFTRASMSSARSIRLNGMMGLHRLDSSLAEEEVPMAPMIAPPRNWAELEERRRLFWGGFCIDSYAGISAGWPSLIDVDQITTHLPVSEAAFTSGVEEKSSTLQDAFRGAGYSIFASNAVVCHIFTRLMKHAHRPMPDDHPEDPEFGPFWKRHRELDNMLSSAFMFLPERFRLPLNMRDPIAVQANMNLHGAVICLHIAAREKADKFKLPGLGQASRTRSLTAAQEIIDIIKASGHARPGYRGPLMALSLFFAASVYATQAKENPEDLNKANLELLIECMGAIGSHHVITHAYLRQLLLDLQRHNISVSVSNLPPNIGSTASSRVPGHDGIPLVARSLAARNAKMQHPLPGRLPLGAPQGTIPTPAVITGFAPCAPYAGIWPDLDSSDPAPASKRMRTSSSNIPTAAKTTPSWSGGGSGCGLTFMDPAPDQFEYTGSGWAYATKYTTTTATTNLTNLANLTNMTATLPHRT</sequence>
<comment type="subcellular location">
    <subcellularLocation>
        <location evidence="1">Nucleus</location>
    </subcellularLocation>
</comment>
<evidence type="ECO:0000256" key="4">
    <source>
        <dbReference type="ARBA" id="ARBA00023163"/>
    </source>
</evidence>
<evidence type="ECO:0000256" key="5">
    <source>
        <dbReference type="ARBA" id="ARBA00023242"/>
    </source>
</evidence>
<dbReference type="CDD" id="cd12148">
    <property type="entry name" value="fungal_TF_MHR"/>
    <property type="match status" value="1"/>
</dbReference>
<feature type="compositionally biased region" description="Low complexity" evidence="6">
    <location>
        <begin position="20"/>
        <end position="37"/>
    </location>
</feature>
<dbReference type="EMBL" id="MU856364">
    <property type="protein sequence ID" value="KAK3896862.1"/>
    <property type="molecule type" value="Genomic_DNA"/>
</dbReference>
<dbReference type="Pfam" id="PF00172">
    <property type="entry name" value="Zn_clus"/>
    <property type="match status" value="1"/>
</dbReference>
<proteinExistence type="predicted"/>
<evidence type="ECO:0000313" key="8">
    <source>
        <dbReference type="EMBL" id="KAK3896862.1"/>
    </source>
</evidence>
<organism evidence="8 9">
    <name type="scientific">Staphylotrichum tortipilum</name>
    <dbReference type="NCBI Taxonomy" id="2831512"/>
    <lineage>
        <taxon>Eukaryota</taxon>
        <taxon>Fungi</taxon>
        <taxon>Dikarya</taxon>
        <taxon>Ascomycota</taxon>
        <taxon>Pezizomycotina</taxon>
        <taxon>Sordariomycetes</taxon>
        <taxon>Sordariomycetidae</taxon>
        <taxon>Sordariales</taxon>
        <taxon>Chaetomiaceae</taxon>
        <taxon>Staphylotrichum</taxon>
    </lineage>
</organism>
<feature type="compositionally biased region" description="Pro residues" evidence="6">
    <location>
        <begin position="154"/>
        <end position="167"/>
    </location>
</feature>
<keyword evidence="3" id="KW-0805">Transcription regulation</keyword>
<dbReference type="PROSITE" id="PS50048">
    <property type="entry name" value="ZN2_CY6_FUNGAL_2"/>
    <property type="match status" value="1"/>
</dbReference>
<feature type="compositionally biased region" description="Polar residues" evidence="6">
    <location>
        <begin position="684"/>
        <end position="699"/>
    </location>
</feature>
<feature type="region of interest" description="Disordered" evidence="6">
    <location>
        <begin position="1"/>
        <end position="37"/>
    </location>
</feature>
<gene>
    <name evidence="8" type="ORF">C8A05DRAFT_39591</name>
</gene>
<accession>A0AAN6MAJ0</accession>
<feature type="non-terminal residue" evidence="8">
    <location>
        <position position="757"/>
    </location>
</feature>
<dbReference type="PANTHER" id="PTHR47338:SF10">
    <property type="entry name" value="TRANSCRIPTION FACTOR DOMAIN-CONTAINING PROTEIN-RELATED"/>
    <property type="match status" value="1"/>
</dbReference>
<protein>
    <recommendedName>
        <fullName evidence="7">Zn(2)-C6 fungal-type domain-containing protein</fullName>
    </recommendedName>
</protein>
<dbReference type="GO" id="GO:0006351">
    <property type="term" value="P:DNA-templated transcription"/>
    <property type="evidence" value="ECO:0007669"/>
    <property type="project" value="InterPro"/>
</dbReference>
<keyword evidence="4" id="KW-0804">Transcription</keyword>
<name>A0AAN6MAJ0_9PEZI</name>
<feature type="region of interest" description="Disordered" evidence="6">
    <location>
        <begin position="672"/>
        <end position="700"/>
    </location>
</feature>
<keyword evidence="9" id="KW-1185">Reference proteome</keyword>
<dbReference type="PRINTS" id="PR00755">
    <property type="entry name" value="AFLATOXINBRP"/>
</dbReference>
<keyword evidence="5" id="KW-0539">Nucleus</keyword>
<dbReference type="Gene3D" id="4.10.240.10">
    <property type="entry name" value="Zn(2)-C6 fungal-type DNA-binding domain"/>
    <property type="match status" value="1"/>
</dbReference>
<reference evidence="8" key="1">
    <citation type="journal article" date="2023" name="Mol. Phylogenet. Evol.">
        <title>Genome-scale phylogeny and comparative genomics of the fungal order Sordariales.</title>
        <authorList>
            <person name="Hensen N."/>
            <person name="Bonometti L."/>
            <person name="Westerberg I."/>
            <person name="Brannstrom I.O."/>
            <person name="Guillou S."/>
            <person name="Cros-Aarteil S."/>
            <person name="Calhoun S."/>
            <person name="Haridas S."/>
            <person name="Kuo A."/>
            <person name="Mondo S."/>
            <person name="Pangilinan J."/>
            <person name="Riley R."/>
            <person name="LaButti K."/>
            <person name="Andreopoulos B."/>
            <person name="Lipzen A."/>
            <person name="Chen C."/>
            <person name="Yan M."/>
            <person name="Daum C."/>
            <person name="Ng V."/>
            <person name="Clum A."/>
            <person name="Steindorff A."/>
            <person name="Ohm R.A."/>
            <person name="Martin F."/>
            <person name="Silar P."/>
            <person name="Natvig D.O."/>
            <person name="Lalanne C."/>
            <person name="Gautier V."/>
            <person name="Ament-Velasquez S.L."/>
            <person name="Kruys A."/>
            <person name="Hutchinson M.I."/>
            <person name="Powell A.J."/>
            <person name="Barry K."/>
            <person name="Miller A.N."/>
            <person name="Grigoriev I.V."/>
            <person name="Debuchy R."/>
            <person name="Gladieux P."/>
            <person name="Hiltunen Thoren M."/>
            <person name="Johannesson H."/>
        </authorList>
    </citation>
    <scope>NUCLEOTIDE SEQUENCE</scope>
    <source>
        <strain evidence="8">CBS 103.79</strain>
    </source>
</reference>
<dbReference type="InterPro" id="IPR001138">
    <property type="entry name" value="Zn2Cys6_DnaBD"/>
</dbReference>
<dbReference type="PANTHER" id="PTHR47338">
    <property type="entry name" value="ZN(II)2CYS6 TRANSCRIPTION FACTOR (EUROFUNG)-RELATED"/>
    <property type="match status" value="1"/>
</dbReference>
<dbReference type="InterPro" id="IPR036864">
    <property type="entry name" value="Zn2-C6_fun-type_DNA-bd_sf"/>
</dbReference>
<dbReference type="GO" id="GO:0005634">
    <property type="term" value="C:nucleus"/>
    <property type="evidence" value="ECO:0007669"/>
    <property type="project" value="UniProtKB-SubCell"/>
</dbReference>
<dbReference type="InterPro" id="IPR007219">
    <property type="entry name" value="XnlR_reg_dom"/>
</dbReference>
<dbReference type="AlphaFoldDB" id="A0AAN6MAJ0"/>
<comment type="caution">
    <text evidence="8">The sequence shown here is derived from an EMBL/GenBank/DDBJ whole genome shotgun (WGS) entry which is preliminary data.</text>
</comment>
<dbReference type="GO" id="GO:0008270">
    <property type="term" value="F:zinc ion binding"/>
    <property type="evidence" value="ECO:0007669"/>
    <property type="project" value="InterPro"/>
</dbReference>
<dbReference type="CDD" id="cd00067">
    <property type="entry name" value="GAL4"/>
    <property type="match status" value="1"/>
</dbReference>
<evidence type="ECO:0000256" key="2">
    <source>
        <dbReference type="ARBA" id="ARBA00022723"/>
    </source>
</evidence>
<dbReference type="Pfam" id="PF04082">
    <property type="entry name" value="Fungal_trans"/>
    <property type="match status" value="1"/>
</dbReference>
<evidence type="ECO:0000313" key="9">
    <source>
        <dbReference type="Proteomes" id="UP001303889"/>
    </source>
</evidence>
<dbReference type="Proteomes" id="UP001303889">
    <property type="component" value="Unassembled WGS sequence"/>
</dbReference>
<feature type="domain" description="Zn(2)-C6 fungal-type" evidence="7">
    <location>
        <begin position="43"/>
        <end position="73"/>
    </location>
</feature>
<dbReference type="SUPFAM" id="SSF57701">
    <property type="entry name" value="Zn2/Cys6 DNA-binding domain"/>
    <property type="match status" value="1"/>
</dbReference>
<evidence type="ECO:0000259" key="7">
    <source>
        <dbReference type="PROSITE" id="PS50048"/>
    </source>
</evidence>
<feature type="region of interest" description="Disordered" evidence="6">
    <location>
        <begin position="105"/>
        <end position="170"/>
    </location>
</feature>
<dbReference type="GO" id="GO:0003677">
    <property type="term" value="F:DNA binding"/>
    <property type="evidence" value="ECO:0007669"/>
    <property type="project" value="InterPro"/>
</dbReference>
<keyword evidence="2" id="KW-0479">Metal-binding</keyword>
<dbReference type="GO" id="GO:0000981">
    <property type="term" value="F:DNA-binding transcription factor activity, RNA polymerase II-specific"/>
    <property type="evidence" value="ECO:0007669"/>
    <property type="project" value="InterPro"/>
</dbReference>
<evidence type="ECO:0000256" key="3">
    <source>
        <dbReference type="ARBA" id="ARBA00023015"/>
    </source>
</evidence>
<dbReference type="InterPro" id="IPR050815">
    <property type="entry name" value="TF_fung"/>
</dbReference>
<dbReference type="PROSITE" id="PS00463">
    <property type="entry name" value="ZN2_CY6_FUNGAL_1"/>
    <property type="match status" value="1"/>
</dbReference>
<dbReference type="SMART" id="SM00066">
    <property type="entry name" value="GAL4"/>
    <property type="match status" value="1"/>
</dbReference>
<evidence type="ECO:0000256" key="1">
    <source>
        <dbReference type="ARBA" id="ARBA00004123"/>
    </source>
</evidence>
<evidence type="ECO:0000256" key="6">
    <source>
        <dbReference type="SAM" id="MobiDB-lite"/>
    </source>
</evidence>
<reference evidence="8" key="2">
    <citation type="submission" date="2023-05" db="EMBL/GenBank/DDBJ databases">
        <authorList>
            <consortium name="Lawrence Berkeley National Laboratory"/>
            <person name="Steindorff A."/>
            <person name="Hensen N."/>
            <person name="Bonometti L."/>
            <person name="Westerberg I."/>
            <person name="Brannstrom I.O."/>
            <person name="Guillou S."/>
            <person name="Cros-Aarteil S."/>
            <person name="Calhoun S."/>
            <person name="Haridas S."/>
            <person name="Kuo A."/>
            <person name="Mondo S."/>
            <person name="Pangilinan J."/>
            <person name="Riley R."/>
            <person name="Labutti K."/>
            <person name="Andreopoulos B."/>
            <person name="Lipzen A."/>
            <person name="Chen C."/>
            <person name="Yanf M."/>
            <person name="Daum C."/>
            <person name="Ng V."/>
            <person name="Clum A."/>
            <person name="Ohm R."/>
            <person name="Martin F."/>
            <person name="Silar P."/>
            <person name="Natvig D."/>
            <person name="Lalanne C."/>
            <person name="Gautier V."/>
            <person name="Ament-Velasquez S.L."/>
            <person name="Kruys A."/>
            <person name="Hutchinson M.I."/>
            <person name="Powell A.J."/>
            <person name="Barry K."/>
            <person name="Miller A.N."/>
            <person name="Grigoriev I.V."/>
            <person name="Debuchy R."/>
            <person name="Gladieux P."/>
            <person name="Thoren M.H."/>
            <person name="Johannesson H."/>
        </authorList>
    </citation>
    <scope>NUCLEOTIDE SEQUENCE</scope>
    <source>
        <strain evidence="8">CBS 103.79</strain>
    </source>
</reference>